<proteinExistence type="predicted"/>
<evidence type="ECO:0000313" key="2">
    <source>
        <dbReference type="Proteomes" id="UP001151760"/>
    </source>
</evidence>
<evidence type="ECO:0008006" key="3">
    <source>
        <dbReference type="Google" id="ProtNLM"/>
    </source>
</evidence>
<reference evidence="1" key="2">
    <citation type="submission" date="2022-01" db="EMBL/GenBank/DDBJ databases">
        <authorList>
            <person name="Yamashiro T."/>
            <person name="Shiraishi A."/>
            <person name="Satake H."/>
            <person name="Nakayama K."/>
        </authorList>
    </citation>
    <scope>NUCLEOTIDE SEQUENCE</scope>
</reference>
<keyword evidence="2" id="KW-1185">Reference proteome</keyword>
<dbReference type="Proteomes" id="UP001151760">
    <property type="component" value="Unassembled WGS sequence"/>
</dbReference>
<name>A0ABQ5HVF7_9ASTR</name>
<reference evidence="1" key="1">
    <citation type="journal article" date="2022" name="Int. J. Mol. Sci.">
        <title>Draft Genome of Tanacetum Coccineum: Genomic Comparison of Closely Related Tanacetum-Family Plants.</title>
        <authorList>
            <person name="Yamashiro T."/>
            <person name="Shiraishi A."/>
            <person name="Nakayama K."/>
            <person name="Satake H."/>
        </authorList>
    </citation>
    <scope>NUCLEOTIDE SEQUENCE</scope>
</reference>
<organism evidence="1 2">
    <name type="scientific">Tanacetum coccineum</name>
    <dbReference type="NCBI Taxonomy" id="301880"/>
    <lineage>
        <taxon>Eukaryota</taxon>
        <taxon>Viridiplantae</taxon>
        <taxon>Streptophyta</taxon>
        <taxon>Embryophyta</taxon>
        <taxon>Tracheophyta</taxon>
        <taxon>Spermatophyta</taxon>
        <taxon>Magnoliopsida</taxon>
        <taxon>eudicotyledons</taxon>
        <taxon>Gunneridae</taxon>
        <taxon>Pentapetalae</taxon>
        <taxon>asterids</taxon>
        <taxon>campanulids</taxon>
        <taxon>Asterales</taxon>
        <taxon>Asteraceae</taxon>
        <taxon>Asteroideae</taxon>
        <taxon>Anthemideae</taxon>
        <taxon>Anthemidinae</taxon>
        <taxon>Tanacetum</taxon>
    </lineage>
</organism>
<comment type="caution">
    <text evidence="1">The sequence shown here is derived from an EMBL/GenBank/DDBJ whole genome shotgun (WGS) entry which is preliminary data.</text>
</comment>
<dbReference type="EMBL" id="BQNB010019992">
    <property type="protein sequence ID" value="GJT91163.1"/>
    <property type="molecule type" value="Genomic_DNA"/>
</dbReference>
<gene>
    <name evidence="1" type="ORF">Tco_1080008</name>
</gene>
<accession>A0ABQ5HVF7</accession>
<evidence type="ECO:0000313" key="1">
    <source>
        <dbReference type="EMBL" id="GJT91163.1"/>
    </source>
</evidence>
<sequence>MGVLKKLESIRRNFFNGHDGFARKSSWFNWNKALASKKNGGIGVSSFFAINRALLFKWVWRFFSDGSSLWSTFIKALFGFHGAIGLTVKLNRRSIWFDILQAVNSLKLSIS</sequence>
<protein>
    <recommendedName>
        <fullName evidence="3">RNA-directed DNA polymerase, eukaryota, reverse transcriptase zinc-binding domain protein</fullName>
    </recommendedName>
</protein>